<gene>
    <name evidence="1" type="ORF">ACFSJF_09310</name>
</gene>
<dbReference type="EMBL" id="JBHUHQ010000015">
    <property type="protein sequence ID" value="MFD2044463.1"/>
    <property type="molecule type" value="Genomic_DNA"/>
</dbReference>
<dbReference type="Proteomes" id="UP001597383">
    <property type="component" value="Unassembled WGS sequence"/>
</dbReference>
<evidence type="ECO:0000313" key="2">
    <source>
        <dbReference type="Proteomes" id="UP001597383"/>
    </source>
</evidence>
<organism evidence="1 2">
    <name type="scientific">Ornithinibacillus salinisoli</name>
    <dbReference type="NCBI Taxonomy" id="1848459"/>
    <lineage>
        <taxon>Bacteria</taxon>
        <taxon>Bacillati</taxon>
        <taxon>Bacillota</taxon>
        <taxon>Bacilli</taxon>
        <taxon>Bacillales</taxon>
        <taxon>Bacillaceae</taxon>
        <taxon>Ornithinibacillus</taxon>
    </lineage>
</organism>
<name>A0ABW4VY81_9BACI</name>
<proteinExistence type="predicted"/>
<accession>A0ABW4VY81</accession>
<sequence>MTVLFGTIEYFERELLVAAKNRPKKLSEIDQIKSFYSLLENEISYDYICDDSFRKDCLQNLTTAYEKIISQKTARQVKISLS</sequence>
<evidence type="ECO:0000313" key="1">
    <source>
        <dbReference type="EMBL" id="MFD2044463.1"/>
    </source>
</evidence>
<reference evidence="2" key="1">
    <citation type="journal article" date="2019" name="Int. J. Syst. Evol. Microbiol.">
        <title>The Global Catalogue of Microorganisms (GCM) 10K type strain sequencing project: providing services to taxonomists for standard genome sequencing and annotation.</title>
        <authorList>
            <consortium name="The Broad Institute Genomics Platform"/>
            <consortium name="The Broad Institute Genome Sequencing Center for Infectious Disease"/>
            <person name="Wu L."/>
            <person name="Ma J."/>
        </authorList>
    </citation>
    <scope>NUCLEOTIDE SEQUENCE [LARGE SCALE GENOMIC DNA]</scope>
    <source>
        <strain evidence="2">R28</strain>
    </source>
</reference>
<comment type="caution">
    <text evidence="1">The sequence shown here is derived from an EMBL/GenBank/DDBJ whole genome shotgun (WGS) entry which is preliminary data.</text>
</comment>
<protein>
    <recommendedName>
        <fullName evidence="3">Resolvase/invertase-type recombinase catalytic domain-containing protein</fullName>
    </recommendedName>
</protein>
<evidence type="ECO:0008006" key="3">
    <source>
        <dbReference type="Google" id="ProtNLM"/>
    </source>
</evidence>
<keyword evidence="2" id="KW-1185">Reference proteome</keyword>
<dbReference type="RefSeq" id="WP_377556306.1">
    <property type="nucleotide sequence ID" value="NZ_JBHUHQ010000015.1"/>
</dbReference>